<reference evidence="2 3" key="1">
    <citation type="submission" date="2023-03" db="EMBL/GenBank/DDBJ databases">
        <title>High-quality genome of Scylla paramamosain provides insights in environmental adaptation.</title>
        <authorList>
            <person name="Zhang L."/>
        </authorList>
    </citation>
    <scope>NUCLEOTIDE SEQUENCE [LARGE SCALE GENOMIC DNA]</scope>
    <source>
        <strain evidence="2">LZ_2023a</strain>
        <tissue evidence="2">Muscle</tissue>
    </source>
</reference>
<feature type="region of interest" description="Disordered" evidence="1">
    <location>
        <begin position="26"/>
        <end position="60"/>
    </location>
</feature>
<evidence type="ECO:0000313" key="2">
    <source>
        <dbReference type="EMBL" id="KAK8402967.1"/>
    </source>
</evidence>
<keyword evidence="3" id="KW-1185">Reference proteome</keyword>
<sequence length="163" mass="16727">MASSERKSFCIESLLSREVVEGGGRRALSPAALSHEAGGSPGPSPPHSPQPPPHSLASPALLGRASGVLGTGTVPLMPPHLYQYPVPPALFPTAAFPPGAASPLLDAQALSALKNGAAALPPAALDWFARAGLMYPRIHPDLADTLDSSPHYSWATVLSEGDT</sequence>
<feature type="compositionally biased region" description="Pro residues" evidence="1">
    <location>
        <begin position="42"/>
        <end position="54"/>
    </location>
</feature>
<name>A0AAW0UWC5_SCYPA</name>
<dbReference type="Proteomes" id="UP001487740">
    <property type="component" value="Unassembled WGS sequence"/>
</dbReference>
<protein>
    <submittedName>
        <fullName evidence="2">Uncharacterized protein</fullName>
    </submittedName>
</protein>
<dbReference type="EMBL" id="JARAKH010000007">
    <property type="protein sequence ID" value="KAK8402967.1"/>
    <property type="molecule type" value="Genomic_DNA"/>
</dbReference>
<evidence type="ECO:0000313" key="3">
    <source>
        <dbReference type="Proteomes" id="UP001487740"/>
    </source>
</evidence>
<dbReference type="AlphaFoldDB" id="A0AAW0UWC5"/>
<organism evidence="2 3">
    <name type="scientific">Scylla paramamosain</name>
    <name type="common">Mud crab</name>
    <dbReference type="NCBI Taxonomy" id="85552"/>
    <lineage>
        <taxon>Eukaryota</taxon>
        <taxon>Metazoa</taxon>
        <taxon>Ecdysozoa</taxon>
        <taxon>Arthropoda</taxon>
        <taxon>Crustacea</taxon>
        <taxon>Multicrustacea</taxon>
        <taxon>Malacostraca</taxon>
        <taxon>Eumalacostraca</taxon>
        <taxon>Eucarida</taxon>
        <taxon>Decapoda</taxon>
        <taxon>Pleocyemata</taxon>
        <taxon>Brachyura</taxon>
        <taxon>Eubrachyura</taxon>
        <taxon>Portunoidea</taxon>
        <taxon>Portunidae</taxon>
        <taxon>Portuninae</taxon>
        <taxon>Scylla</taxon>
    </lineage>
</organism>
<proteinExistence type="predicted"/>
<gene>
    <name evidence="2" type="ORF">O3P69_000897</name>
</gene>
<accession>A0AAW0UWC5</accession>
<comment type="caution">
    <text evidence="2">The sequence shown here is derived from an EMBL/GenBank/DDBJ whole genome shotgun (WGS) entry which is preliminary data.</text>
</comment>
<evidence type="ECO:0000256" key="1">
    <source>
        <dbReference type="SAM" id="MobiDB-lite"/>
    </source>
</evidence>